<reference evidence="1" key="1">
    <citation type="journal article" date="2015" name="Insect Biochem. Mol. Biol.">
        <title>An insight into the sialome of the horse fly, Tabanus bromius.</title>
        <authorList>
            <person name="Ribeiro J.M."/>
            <person name="Kazimirova M."/>
            <person name="Takac P."/>
            <person name="Andersen J.F."/>
            <person name="Francischetti I.M."/>
        </authorList>
    </citation>
    <scope>NUCLEOTIDE SEQUENCE</scope>
</reference>
<accession>A0A0K8TMY0</accession>
<protein>
    <submittedName>
        <fullName evidence="1">Putative conserved secreted protein</fullName>
    </submittedName>
</protein>
<feature type="non-terminal residue" evidence="1">
    <location>
        <position position="1"/>
    </location>
</feature>
<evidence type="ECO:0000313" key="1">
    <source>
        <dbReference type="EMBL" id="JAI15280.1"/>
    </source>
</evidence>
<dbReference type="AlphaFoldDB" id="A0A0K8TMY0"/>
<sequence length="196" mass="20723">CFLLGLLCSATLGFPNLANPSREYRDVRGSSRLQFLDAEVSADDIQLYRIKRKLPDAHFGAKNAVVGFIFGKIDNIIDSKTRFIDALDRSNIEKNQAYNITAPRPINDLQGLVTAVVSPKISSLTNVLSGLTTGVLGGIGSLSGGEKNSQNNAAQQGVGNIVQKFFSLSGPIVQSSGGNAGSGNIFSTISPDESGY</sequence>
<organism evidence="1">
    <name type="scientific">Tabanus bromius</name>
    <name type="common">Band-eyed brown horse fly</name>
    <dbReference type="NCBI Taxonomy" id="304241"/>
    <lineage>
        <taxon>Eukaryota</taxon>
        <taxon>Metazoa</taxon>
        <taxon>Ecdysozoa</taxon>
        <taxon>Arthropoda</taxon>
        <taxon>Hexapoda</taxon>
        <taxon>Insecta</taxon>
        <taxon>Pterygota</taxon>
        <taxon>Neoptera</taxon>
        <taxon>Endopterygota</taxon>
        <taxon>Diptera</taxon>
        <taxon>Brachycera</taxon>
        <taxon>Tabanomorpha</taxon>
        <taxon>Tabanoidea</taxon>
        <taxon>Tabanidae</taxon>
        <taxon>Tabanus</taxon>
    </lineage>
</organism>
<name>A0A0K8TMY0_TABBR</name>
<dbReference type="EMBL" id="GDAI01002323">
    <property type="protein sequence ID" value="JAI15280.1"/>
    <property type="molecule type" value="mRNA"/>
</dbReference>
<proteinExistence type="evidence at transcript level"/>